<protein>
    <recommendedName>
        <fullName evidence="1">NADP-dependent oxidoreductase domain-containing protein</fullName>
    </recommendedName>
</protein>
<dbReference type="Pfam" id="PF00248">
    <property type="entry name" value="Aldo_ket_red"/>
    <property type="match status" value="1"/>
</dbReference>
<gene>
    <name evidence="2" type="ORF">S12H4_43989</name>
</gene>
<evidence type="ECO:0000313" key="2">
    <source>
        <dbReference type="EMBL" id="GAJ12246.1"/>
    </source>
</evidence>
<evidence type="ECO:0000259" key="1">
    <source>
        <dbReference type="Pfam" id="PF00248"/>
    </source>
</evidence>
<dbReference type="SUPFAM" id="SSF51430">
    <property type="entry name" value="NAD(P)-linked oxidoreductase"/>
    <property type="match status" value="1"/>
</dbReference>
<dbReference type="Gene3D" id="3.20.20.100">
    <property type="entry name" value="NADP-dependent oxidoreductase domain"/>
    <property type="match status" value="1"/>
</dbReference>
<comment type="caution">
    <text evidence="2">The sequence shown here is derived from an EMBL/GenBank/DDBJ whole genome shotgun (WGS) entry which is preliminary data.</text>
</comment>
<accession>X1VDX9</accession>
<sequence length="84" mass="9115">SLGNDMRLDVLKSITSEVGASANQVVYAWMMQSQPPVIPLVAADTPTEMRENLGALDVKLSAEQMTLLNRAGNVSGHARWYAID</sequence>
<dbReference type="EMBL" id="BARW01027059">
    <property type="protein sequence ID" value="GAJ12246.1"/>
    <property type="molecule type" value="Genomic_DNA"/>
</dbReference>
<proteinExistence type="predicted"/>
<name>X1VDX9_9ZZZZ</name>
<feature type="domain" description="NADP-dependent oxidoreductase" evidence="1">
    <location>
        <begin position="8"/>
        <end position="70"/>
    </location>
</feature>
<reference evidence="2" key="1">
    <citation type="journal article" date="2014" name="Front. Microbiol.">
        <title>High frequency of phylogenetically diverse reductive dehalogenase-homologous genes in deep subseafloor sedimentary metagenomes.</title>
        <authorList>
            <person name="Kawai M."/>
            <person name="Futagami T."/>
            <person name="Toyoda A."/>
            <person name="Takaki Y."/>
            <person name="Nishi S."/>
            <person name="Hori S."/>
            <person name="Arai W."/>
            <person name="Tsubouchi T."/>
            <person name="Morono Y."/>
            <person name="Uchiyama I."/>
            <person name="Ito T."/>
            <person name="Fujiyama A."/>
            <person name="Inagaki F."/>
            <person name="Takami H."/>
        </authorList>
    </citation>
    <scope>NUCLEOTIDE SEQUENCE</scope>
    <source>
        <strain evidence="2">Expedition CK06-06</strain>
    </source>
</reference>
<dbReference type="InterPro" id="IPR023210">
    <property type="entry name" value="NADP_OxRdtase_dom"/>
</dbReference>
<organism evidence="2">
    <name type="scientific">marine sediment metagenome</name>
    <dbReference type="NCBI Taxonomy" id="412755"/>
    <lineage>
        <taxon>unclassified sequences</taxon>
        <taxon>metagenomes</taxon>
        <taxon>ecological metagenomes</taxon>
    </lineage>
</organism>
<dbReference type="AlphaFoldDB" id="X1VDX9"/>
<dbReference type="InterPro" id="IPR036812">
    <property type="entry name" value="NAD(P)_OxRdtase_dom_sf"/>
</dbReference>
<feature type="non-terminal residue" evidence="2">
    <location>
        <position position="1"/>
    </location>
</feature>